<dbReference type="Gene3D" id="1.10.357.10">
    <property type="entry name" value="Tetracycline Repressor, domain 2"/>
    <property type="match status" value="1"/>
</dbReference>
<reference evidence="2 3" key="1">
    <citation type="submission" date="2019-02" db="EMBL/GenBank/DDBJ databases">
        <title>Genomic Encyclopedia of Type Strains, Phase IV (KMG-IV): sequencing the most valuable type-strain genomes for metagenomic binning, comparative biology and taxonomic classification.</title>
        <authorList>
            <person name="Goeker M."/>
        </authorList>
    </citation>
    <scope>NUCLEOTIDE SEQUENCE [LARGE SCALE GENOMIC DNA]</scope>
    <source>
        <strain evidence="2 3">DSM 105135</strain>
    </source>
</reference>
<keyword evidence="3" id="KW-1185">Reference proteome</keyword>
<dbReference type="Proteomes" id="UP000292423">
    <property type="component" value="Unassembled WGS sequence"/>
</dbReference>
<sequence length="220" mass="23972">MTESAPPESPPRARGRPRIAGDELTARQAPLLAAAGRLLAGRASGDISVELLLQETGASRPSFYRWFPGGMEQVFDQLIAKANSDLVLRLMTAVSRCNTGEERITAGVRAYFDWGLELGPVVTGIYREGFTEGSIAQRYRQQTLNVAILLINQQAEGLGLTALPPRLIETLVGWIETAGAVVFRHYPLNPADVEAQCALTTRMCLAALRMAMEEHGLPRL</sequence>
<evidence type="ECO:0000313" key="3">
    <source>
        <dbReference type="Proteomes" id="UP000292423"/>
    </source>
</evidence>
<protein>
    <submittedName>
        <fullName evidence="2">AcrR family transcriptional regulator</fullName>
    </submittedName>
</protein>
<dbReference type="SUPFAM" id="SSF46689">
    <property type="entry name" value="Homeodomain-like"/>
    <property type="match status" value="1"/>
</dbReference>
<feature type="region of interest" description="Disordered" evidence="1">
    <location>
        <begin position="1"/>
        <end position="20"/>
    </location>
</feature>
<proteinExistence type="predicted"/>
<accession>A0A4Q7YNY4</accession>
<gene>
    <name evidence="2" type="ORF">EV700_2508</name>
</gene>
<dbReference type="RefSeq" id="WP_130414246.1">
    <property type="nucleotide sequence ID" value="NZ_SHKX01000013.1"/>
</dbReference>
<dbReference type="InterPro" id="IPR009057">
    <property type="entry name" value="Homeodomain-like_sf"/>
</dbReference>
<dbReference type="AlphaFoldDB" id="A0A4Q7YNY4"/>
<organism evidence="2 3">
    <name type="scientific">Fluviicoccus keumensis</name>
    <dbReference type="NCBI Taxonomy" id="1435465"/>
    <lineage>
        <taxon>Bacteria</taxon>
        <taxon>Pseudomonadati</taxon>
        <taxon>Pseudomonadota</taxon>
        <taxon>Gammaproteobacteria</taxon>
        <taxon>Moraxellales</taxon>
        <taxon>Moraxellaceae</taxon>
        <taxon>Fluviicoccus</taxon>
    </lineage>
</organism>
<evidence type="ECO:0000313" key="2">
    <source>
        <dbReference type="EMBL" id="RZU38573.1"/>
    </source>
</evidence>
<dbReference type="EMBL" id="SHKX01000013">
    <property type="protein sequence ID" value="RZU38573.1"/>
    <property type="molecule type" value="Genomic_DNA"/>
</dbReference>
<name>A0A4Q7YNY4_9GAMM</name>
<evidence type="ECO:0000256" key="1">
    <source>
        <dbReference type="SAM" id="MobiDB-lite"/>
    </source>
</evidence>
<comment type="caution">
    <text evidence="2">The sequence shown here is derived from an EMBL/GenBank/DDBJ whole genome shotgun (WGS) entry which is preliminary data.</text>
</comment>
<dbReference type="OrthoDB" id="8479950at2"/>